<dbReference type="InterPro" id="IPR011659">
    <property type="entry name" value="WD40"/>
</dbReference>
<name>A0AAD4XSM8_9MAGN</name>
<dbReference type="Pfam" id="PF07676">
    <property type="entry name" value="PD40"/>
    <property type="match status" value="1"/>
</dbReference>
<dbReference type="InterPro" id="IPR011042">
    <property type="entry name" value="6-blade_b-propeller_TolB-like"/>
</dbReference>
<dbReference type="InterPro" id="IPR002469">
    <property type="entry name" value="Peptidase_S9B_N"/>
</dbReference>
<dbReference type="AlphaFoldDB" id="A0AAD4XSM8"/>
<accession>A0AAD4XSM8</accession>
<dbReference type="EMBL" id="JAJJMB010004080">
    <property type="protein sequence ID" value="KAI3944038.1"/>
    <property type="molecule type" value="Genomic_DNA"/>
</dbReference>
<reference evidence="2" key="1">
    <citation type="submission" date="2022-04" db="EMBL/GenBank/DDBJ databases">
        <title>A functionally conserved STORR gene fusion in Papaver species that diverged 16.8 million years ago.</title>
        <authorList>
            <person name="Catania T."/>
        </authorList>
    </citation>
    <scope>NUCLEOTIDE SEQUENCE</scope>
    <source>
        <strain evidence="2">S-188037</strain>
    </source>
</reference>
<feature type="non-terminal residue" evidence="2">
    <location>
        <position position="778"/>
    </location>
</feature>
<comment type="caution">
    <text evidence="2">The sequence shown here is derived from an EMBL/GenBank/DDBJ whole genome shotgun (WGS) entry which is preliminary data.</text>
</comment>
<organism evidence="2 3">
    <name type="scientific">Papaver atlanticum</name>
    <dbReference type="NCBI Taxonomy" id="357466"/>
    <lineage>
        <taxon>Eukaryota</taxon>
        <taxon>Viridiplantae</taxon>
        <taxon>Streptophyta</taxon>
        <taxon>Embryophyta</taxon>
        <taxon>Tracheophyta</taxon>
        <taxon>Spermatophyta</taxon>
        <taxon>Magnoliopsida</taxon>
        <taxon>Ranunculales</taxon>
        <taxon>Papaveraceae</taxon>
        <taxon>Papaveroideae</taxon>
        <taxon>Papaver</taxon>
    </lineage>
</organism>
<dbReference type="SUPFAM" id="SSF82171">
    <property type="entry name" value="DPP6 N-terminal domain-like"/>
    <property type="match status" value="1"/>
</dbReference>
<dbReference type="Gene3D" id="2.120.10.30">
    <property type="entry name" value="TolB, C-terminal domain"/>
    <property type="match status" value="2"/>
</dbReference>
<protein>
    <recommendedName>
        <fullName evidence="1">Dipeptidylpeptidase IV N-terminal domain-containing protein</fullName>
    </recommendedName>
</protein>
<evidence type="ECO:0000313" key="3">
    <source>
        <dbReference type="Proteomes" id="UP001202328"/>
    </source>
</evidence>
<keyword evidence="3" id="KW-1185">Reference proteome</keyword>
<feature type="domain" description="Dipeptidylpeptidase IV N-terminal" evidence="1">
    <location>
        <begin position="535"/>
        <end position="659"/>
    </location>
</feature>
<evidence type="ECO:0000259" key="1">
    <source>
        <dbReference type="Pfam" id="PF00930"/>
    </source>
</evidence>
<proteinExistence type="predicted"/>
<dbReference type="Proteomes" id="UP001202328">
    <property type="component" value="Unassembled WGS sequence"/>
</dbReference>
<dbReference type="Pfam" id="PF00930">
    <property type="entry name" value="DPPIV_N"/>
    <property type="match status" value="1"/>
</dbReference>
<sequence>QKCKKYLRKMAGHKRGSIALSATYRTQVPQEIFSCPLPLQRPTENNELPMIDDKKDQYNYNGQEIPKDALKKLLKYTNLKLKTKGKEIDVDKGQLSGIVFVSERNRLELLHIALRFQRPPKVEVFCLAEIFGVTNDFKKVCLEDSGCFTDNHLIYVSTKEPAKERRQPWTAVYQTNLHTGVTDRLTPPETADLSPSVSPSKKMIAVASFQGKAGGWGGEIEDLKTNIYVMDVKSPHTRRMVVKNGGWPTWGSDNVIFFHRKDDPIIHPKGYKFPKDVFWGVYRVDIRNGVIKRVTPPSFDGFTPAAIDANRVAVVTVREDSQGIGTARVVDQFRQIEIFDSSNGHSTKITQNTISSKADHFNPFLMNGGKLIGYHRGRSDKLSFDQAVERPFQTLDSSLPDVDLFRVSGVFPTISKDGKRLAFVDNELRAVWVADSNGLHIAYEEGGPDRLFSPVWNQREDTLYVCVGPPFNRKMQVNIIAITNASKYRRQSYALTDQFNNAFPSSSPDGNNLLHTKTFQYVNAFADVCTNDLEISTGKKLVYRSTGKDGFKNLYIMEDSKRGVVNGREPRRLTKGKWTDTQCQWSPKGDWIVFSSTRDKPAGAPELDQGLDPGYFAVYLVKWDNPNVLVRVMTSGSDISGHVNHPCFSPDGRSIIVTSDLAGVSADPISLPLIEHSVRSYGDIFYIDLPEDHLVKYQDGQYKYGGHIRDVKKFTRITHSRYEYSTATWTRFATQDPNRAWSMRLPAGDFTSACPYLRRDGGESCHMIGHLALPRRYC</sequence>
<gene>
    <name evidence="2" type="ORF">MKW98_015190</name>
</gene>
<dbReference type="PANTHER" id="PTHR32161:SF21">
    <property type="entry name" value="OS03G0314500 PROTEIN"/>
    <property type="match status" value="1"/>
</dbReference>
<evidence type="ECO:0000313" key="2">
    <source>
        <dbReference type="EMBL" id="KAI3944038.1"/>
    </source>
</evidence>
<dbReference type="PANTHER" id="PTHR32161">
    <property type="entry name" value="DPP6 N-TERMINAL DOMAIN-LIKE PROTEIN"/>
    <property type="match status" value="1"/>
</dbReference>
<dbReference type="GO" id="GO:0006508">
    <property type="term" value="P:proteolysis"/>
    <property type="evidence" value="ECO:0007669"/>
    <property type="project" value="InterPro"/>
</dbReference>